<dbReference type="AlphaFoldDB" id="A0A942YI13"/>
<keyword evidence="1" id="KW-0472">Membrane</keyword>
<gene>
    <name evidence="2" type="ORF">KHA97_18855</name>
</gene>
<dbReference type="PANTHER" id="PTHR38441:SF1">
    <property type="entry name" value="MEMBRANE PROTEIN"/>
    <property type="match status" value="1"/>
</dbReference>
<sequence length="118" mass="13845">MRKVAKTAFERKKPNKVVDFELIERSTPFQELLKAKKKFLVPSIILFVALYLLFPILISYTDIMDGPAIGDISWAWIYAFFLFVMTWVLATIYMKKAESFDKMAEDVWKEPNEGRKVQ</sequence>
<dbReference type="EMBL" id="JAGYPG010000003">
    <property type="protein sequence ID" value="MBS4197117.1"/>
    <property type="molecule type" value="Genomic_DNA"/>
</dbReference>
<reference evidence="2 3" key="1">
    <citation type="submission" date="2021-05" db="EMBL/GenBank/DDBJ databases">
        <title>Novel Bacillus species.</title>
        <authorList>
            <person name="Liu G."/>
        </authorList>
    </citation>
    <scope>NUCLEOTIDE SEQUENCE [LARGE SCALE GENOMIC DNA]</scope>
    <source>
        <strain evidence="3">FJAT-49780</strain>
    </source>
</reference>
<name>A0A942YI13_9BACI</name>
<protein>
    <submittedName>
        <fullName evidence="2">DUF485 domain-containing protein</fullName>
    </submittedName>
</protein>
<evidence type="ECO:0000313" key="2">
    <source>
        <dbReference type="EMBL" id="MBS4197117.1"/>
    </source>
</evidence>
<dbReference type="Proteomes" id="UP000681414">
    <property type="component" value="Unassembled WGS sequence"/>
</dbReference>
<dbReference type="RefSeq" id="WP_213126302.1">
    <property type="nucleotide sequence ID" value="NZ_JAGYPG010000003.1"/>
</dbReference>
<feature type="transmembrane region" description="Helical" evidence="1">
    <location>
        <begin position="39"/>
        <end position="60"/>
    </location>
</feature>
<keyword evidence="1" id="KW-1133">Transmembrane helix</keyword>
<comment type="caution">
    <text evidence="2">The sequence shown here is derived from an EMBL/GenBank/DDBJ whole genome shotgun (WGS) entry which is preliminary data.</text>
</comment>
<keyword evidence="3" id="KW-1185">Reference proteome</keyword>
<dbReference type="InterPro" id="IPR007436">
    <property type="entry name" value="DUF485"/>
</dbReference>
<keyword evidence="1" id="KW-0812">Transmembrane</keyword>
<evidence type="ECO:0000256" key="1">
    <source>
        <dbReference type="SAM" id="Phobius"/>
    </source>
</evidence>
<evidence type="ECO:0000313" key="3">
    <source>
        <dbReference type="Proteomes" id="UP000681414"/>
    </source>
</evidence>
<dbReference type="Pfam" id="PF04341">
    <property type="entry name" value="DUF485"/>
    <property type="match status" value="1"/>
</dbReference>
<feature type="transmembrane region" description="Helical" evidence="1">
    <location>
        <begin position="72"/>
        <end position="93"/>
    </location>
</feature>
<proteinExistence type="predicted"/>
<accession>A0A942YI13</accession>
<organism evidence="2 3">
    <name type="scientific">Lederbergia citri</name>
    <dbReference type="NCBI Taxonomy" id="2833580"/>
    <lineage>
        <taxon>Bacteria</taxon>
        <taxon>Bacillati</taxon>
        <taxon>Bacillota</taxon>
        <taxon>Bacilli</taxon>
        <taxon>Bacillales</taxon>
        <taxon>Bacillaceae</taxon>
        <taxon>Lederbergia</taxon>
    </lineage>
</organism>
<dbReference type="PANTHER" id="PTHR38441">
    <property type="entry name" value="INTEGRAL MEMBRANE PROTEIN-RELATED"/>
    <property type="match status" value="1"/>
</dbReference>